<proteinExistence type="predicted"/>
<gene>
    <name evidence="1" type="ORF">UFOPK2366_00959</name>
</gene>
<sequence>MADHFVHAGAHAFAIAAVVQWAGVGAGVDGELMHVGIDLVGGDSGPHHLAREAQNFGAQLARMAHAFDDLWSLDPRLAPAHDLA</sequence>
<dbReference type="AlphaFoldDB" id="A0A6J6P6N5"/>
<accession>A0A6J6P6N5</accession>
<organism evidence="1">
    <name type="scientific">freshwater metagenome</name>
    <dbReference type="NCBI Taxonomy" id="449393"/>
    <lineage>
        <taxon>unclassified sequences</taxon>
        <taxon>metagenomes</taxon>
        <taxon>ecological metagenomes</taxon>
    </lineage>
</organism>
<evidence type="ECO:0000313" key="1">
    <source>
        <dbReference type="EMBL" id="CAB4695081.1"/>
    </source>
</evidence>
<dbReference type="EMBL" id="CAEZXM010000162">
    <property type="protein sequence ID" value="CAB4695081.1"/>
    <property type="molecule type" value="Genomic_DNA"/>
</dbReference>
<name>A0A6J6P6N5_9ZZZZ</name>
<reference evidence="1" key="1">
    <citation type="submission" date="2020-05" db="EMBL/GenBank/DDBJ databases">
        <authorList>
            <person name="Chiriac C."/>
            <person name="Salcher M."/>
            <person name="Ghai R."/>
            <person name="Kavagutti S V."/>
        </authorList>
    </citation>
    <scope>NUCLEOTIDE SEQUENCE</scope>
</reference>
<protein>
    <submittedName>
        <fullName evidence="1">Unannotated protein</fullName>
    </submittedName>
</protein>